<feature type="compositionally biased region" description="Basic and acidic residues" evidence="1">
    <location>
        <begin position="81"/>
        <end position="98"/>
    </location>
</feature>
<evidence type="ECO:0000313" key="2">
    <source>
        <dbReference type="EMBL" id="EEH52504.1"/>
    </source>
</evidence>
<gene>
    <name evidence="2" type="ORF">MICPUCDRAFT_52934</name>
</gene>
<protein>
    <submittedName>
        <fullName evidence="2">Predicted protein</fullName>
    </submittedName>
</protein>
<feature type="region of interest" description="Disordered" evidence="1">
    <location>
        <begin position="81"/>
        <end position="105"/>
    </location>
</feature>
<dbReference type="AlphaFoldDB" id="C1N5I3"/>
<dbReference type="GeneID" id="9688600"/>
<accession>C1N5I3</accession>
<reference evidence="2 3" key="1">
    <citation type="journal article" date="2009" name="Science">
        <title>Green evolution and dynamic adaptations revealed by genomes of the marine picoeukaryotes Micromonas.</title>
        <authorList>
            <person name="Worden A.Z."/>
            <person name="Lee J.H."/>
            <person name="Mock T."/>
            <person name="Rouze P."/>
            <person name="Simmons M.P."/>
            <person name="Aerts A.L."/>
            <person name="Allen A.E."/>
            <person name="Cuvelier M.L."/>
            <person name="Derelle E."/>
            <person name="Everett M.V."/>
            <person name="Foulon E."/>
            <person name="Grimwood J."/>
            <person name="Gundlach H."/>
            <person name="Henrissat B."/>
            <person name="Napoli C."/>
            <person name="McDonald S.M."/>
            <person name="Parker M.S."/>
            <person name="Rombauts S."/>
            <person name="Salamov A."/>
            <person name="Von Dassow P."/>
            <person name="Badger J.H."/>
            <person name="Coutinho P.M."/>
            <person name="Demir E."/>
            <person name="Dubchak I."/>
            <person name="Gentemann C."/>
            <person name="Eikrem W."/>
            <person name="Gready J.E."/>
            <person name="John U."/>
            <person name="Lanier W."/>
            <person name="Lindquist E.A."/>
            <person name="Lucas S."/>
            <person name="Mayer K.F."/>
            <person name="Moreau H."/>
            <person name="Not F."/>
            <person name="Otillar R."/>
            <person name="Panaud O."/>
            <person name="Pangilinan J."/>
            <person name="Paulsen I."/>
            <person name="Piegu B."/>
            <person name="Poliakov A."/>
            <person name="Robbens S."/>
            <person name="Schmutz J."/>
            <person name="Toulza E."/>
            <person name="Wyss T."/>
            <person name="Zelensky A."/>
            <person name="Zhou K."/>
            <person name="Armbrust E.V."/>
            <person name="Bhattacharya D."/>
            <person name="Goodenough U.W."/>
            <person name="Van de Peer Y."/>
            <person name="Grigoriev I.V."/>
        </authorList>
    </citation>
    <scope>NUCLEOTIDE SEQUENCE [LARGE SCALE GENOMIC DNA]</scope>
    <source>
        <strain evidence="2 3">CCMP1545</strain>
    </source>
</reference>
<dbReference type="KEGG" id="mpp:MICPUCDRAFT_52934"/>
<organism evidence="3">
    <name type="scientific">Micromonas pusilla (strain CCMP1545)</name>
    <name type="common">Picoplanktonic green alga</name>
    <dbReference type="NCBI Taxonomy" id="564608"/>
    <lineage>
        <taxon>Eukaryota</taxon>
        <taxon>Viridiplantae</taxon>
        <taxon>Chlorophyta</taxon>
        <taxon>Mamiellophyceae</taxon>
        <taxon>Mamiellales</taxon>
        <taxon>Mamiellaceae</taxon>
        <taxon>Micromonas</taxon>
    </lineage>
</organism>
<dbReference type="EMBL" id="GG663748">
    <property type="protein sequence ID" value="EEH52504.1"/>
    <property type="molecule type" value="Genomic_DNA"/>
</dbReference>
<evidence type="ECO:0000313" key="3">
    <source>
        <dbReference type="Proteomes" id="UP000001876"/>
    </source>
</evidence>
<sequence length="105" mass="11060">MEGRELLDDSLFAARAIGRESRDAAARASQRVGAAVASWSAASGGVTFREHAAAATFVTADRETLVTADALGCVFARDFGPERVDGGGERSFGRDRASRRGGGWR</sequence>
<name>C1N5I3_MICPC</name>
<keyword evidence="3" id="KW-1185">Reference proteome</keyword>
<evidence type="ECO:0000256" key="1">
    <source>
        <dbReference type="SAM" id="MobiDB-lite"/>
    </source>
</evidence>
<dbReference type="Proteomes" id="UP000001876">
    <property type="component" value="Unassembled WGS sequence"/>
</dbReference>
<dbReference type="RefSeq" id="XP_003063368.1">
    <property type="nucleotide sequence ID" value="XM_003063322.1"/>
</dbReference>
<proteinExistence type="predicted"/>